<protein>
    <submittedName>
        <fullName evidence="1">2'-5' RNA ligase</fullName>
    </submittedName>
</protein>
<name>A0A511R2G6_9DEIN</name>
<dbReference type="Pfam" id="PF13563">
    <property type="entry name" value="2_5_RNA_ligase2"/>
    <property type="match status" value="1"/>
</dbReference>
<reference evidence="1 2" key="1">
    <citation type="submission" date="2019-07" db="EMBL/GenBank/DDBJ databases">
        <title>Whole genome shotgun sequence of Meiothermus hypogaeus NBRC 106114.</title>
        <authorList>
            <person name="Hosoyama A."/>
            <person name="Uohara A."/>
            <person name="Ohji S."/>
            <person name="Ichikawa N."/>
        </authorList>
    </citation>
    <scope>NUCLEOTIDE SEQUENCE [LARGE SCALE GENOMIC DNA]</scope>
    <source>
        <strain evidence="1 2">NBRC 106114</strain>
    </source>
</reference>
<dbReference type="OrthoDB" id="7065106at2"/>
<sequence length="182" mass="20871">MSNRSLLAINYPTLAQPDLDWIQVIREAHDELYFEVVAPHFTLVFPAYNQDQTTFTEHVRRIAYQTPPFEFVLRSAVLGDDAFSDYTHVFLVPDEGYSRIVRLHDRLYTGILSGELRLDIPFIPHIGIANSKDPKACKRLVDQLNNRKFEIFGKVEHLDVIEYGENRVKTLERIPLGSGGGL</sequence>
<dbReference type="PANTHER" id="PTHR40037">
    <property type="entry name" value="PHOSPHOESTERASE YJCG-RELATED"/>
    <property type="match status" value="1"/>
</dbReference>
<proteinExistence type="predicted"/>
<gene>
    <name evidence="1" type="ORF">MHY01S_13520</name>
</gene>
<organism evidence="1 2">
    <name type="scientific">Meiothermus hypogaeus NBRC 106114</name>
    <dbReference type="NCBI Taxonomy" id="1227553"/>
    <lineage>
        <taxon>Bacteria</taxon>
        <taxon>Thermotogati</taxon>
        <taxon>Deinococcota</taxon>
        <taxon>Deinococci</taxon>
        <taxon>Thermales</taxon>
        <taxon>Thermaceae</taxon>
        <taxon>Meiothermus</taxon>
    </lineage>
</organism>
<accession>A0A511R2G6</accession>
<dbReference type="InterPro" id="IPR009097">
    <property type="entry name" value="Cyclic_Pdiesterase"/>
</dbReference>
<evidence type="ECO:0000313" key="1">
    <source>
        <dbReference type="EMBL" id="GEM83186.1"/>
    </source>
</evidence>
<dbReference type="GO" id="GO:0016874">
    <property type="term" value="F:ligase activity"/>
    <property type="evidence" value="ECO:0007669"/>
    <property type="project" value="UniProtKB-KW"/>
</dbReference>
<dbReference type="AlphaFoldDB" id="A0A511R2G6"/>
<keyword evidence="1" id="KW-0436">Ligase</keyword>
<dbReference type="RefSeq" id="WP_119341412.1">
    <property type="nucleotide sequence ID" value="NZ_BJXL01000034.1"/>
</dbReference>
<dbReference type="SUPFAM" id="SSF55144">
    <property type="entry name" value="LigT-like"/>
    <property type="match status" value="1"/>
</dbReference>
<dbReference type="Proteomes" id="UP000321197">
    <property type="component" value="Unassembled WGS sequence"/>
</dbReference>
<dbReference type="InterPro" id="IPR050580">
    <property type="entry name" value="2H_phosphoesterase_YjcG-like"/>
</dbReference>
<comment type="caution">
    <text evidence="1">The sequence shown here is derived from an EMBL/GenBank/DDBJ whole genome shotgun (WGS) entry which is preliminary data.</text>
</comment>
<dbReference type="PANTHER" id="PTHR40037:SF1">
    <property type="entry name" value="PHOSPHOESTERASE SAOUHSC_00951-RELATED"/>
    <property type="match status" value="1"/>
</dbReference>
<evidence type="ECO:0000313" key="2">
    <source>
        <dbReference type="Proteomes" id="UP000321197"/>
    </source>
</evidence>
<dbReference type="EMBL" id="BJXL01000034">
    <property type="protein sequence ID" value="GEM83186.1"/>
    <property type="molecule type" value="Genomic_DNA"/>
</dbReference>
<dbReference type="Gene3D" id="3.90.1140.10">
    <property type="entry name" value="Cyclic phosphodiesterase"/>
    <property type="match status" value="1"/>
</dbReference>